<feature type="region of interest" description="Disordered" evidence="9">
    <location>
        <begin position="136"/>
        <end position="157"/>
    </location>
</feature>
<protein>
    <recommendedName>
        <fullName evidence="6">GTPase HflX</fullName>
    </recommendedName>
    <alternativeName>
        <fullName evidence="6">GTP-binding protein HflX</fullName>
    </alternativeName>
</protein>
<dbReference type="Gene3D" id="3.40.50.11060">
    <property type="entry name" value="GTPase HflX, N-terminal domain"/>
    <property type="match status" value="1"/>
</dbReference>
<dbReference type="InterPro" id="IPR030394">
    <property type="entry name" value="G_HFLX_dom"/>
</dbReference>
<evidence type="ECO:0000313" key="11">
    <source>
        <dbReference type="EMBL" id="KJY48421.1"/>
    </source>
</evidence>
<dbReference type="GO" id="GO:0046872">
    <property type="term" value="F:metal ion binding"/>
    <property type="evidence" value="ECO:0007669"/>
    <property type="project" value="UniProtKB-KW"/>
</dbReference>
<comment type="similarity">
    <text evidence="6">Belongs to the TRAFAC class OBG-HflX-like GTPase superfamily. HflX GTPase family.</text>
</comment>
<dbReference type="GO" id="GO:0003924">
    <property type="term" value="F:GTPase activity"/>
    <property type="evidence" value="ECO:0007669"/>
    <property type="project" value="UniProtKB-UniRule"/>
</dbReference>
<dbReference type="OrthoDB" id="9812272at2"/>
<dbReference type="PATRIC" id="fig|1218508.4.peg.1473"/>
<evidence type="ECO:0000256" key="2">
    <source>
        <dbReference type="ARBA" id="ARBA00022723"/>
    </source>
</evidence>
<dbReference type="HAMAP" id="MF_00900">
    <property type="entry name" value="GTPase_HflX"/>
    <property type="match status" value="1"/>
</dbReference>
<keyword evidence="4 8" id="KW-0460">Magnesium</keyword>
<evidence type="ECO:0000313" key="12">
    <source>
        <dbReference type="Proteomes" id="UP000033695"/>
    </source>
</evidence>
<comment type="subunit">
    <text evidence="6">Monomer. Associates with the 50S ribosomal subunit.</text>
</comment>
<comment type="caution">
    <text evidence="11">The sequence shown here is derived from an EMBL/GenBank/DDBJ whole genome shotgun (WGS) entry which is preliminary data.</text>
</comment>
<comment type="cofactor">
    <cofactor evidence="8">
        <name>Mg(2+)</name>
        <dbReference type="ChEBI" id="CHEBI:18420"/>
    </cofactor>
</comment>
<feature type="binding site" evidence="7">
    <location>
        <begin position="256"/>
        <end position="259"/>
    </location>
    <ligand>
        <name>GTP</name>
        <dbReference type="ChEBI" id="CHEBI:37565"/>
    </ligand>
</feature>
<evidence type="ECO:0000256" key="1">
    <source>
        <dbReference type="ARBA" id="ARBA00022490"/>
    </source>
</evidence>
<dbReference type="Pfam" id="PF13167">
    <property type="entry name" value="GTP-bdg_N"/>
    <property type="match status" value="1"/>
</dbReference>
<dbReference type="AlphaFoldDB" id="A0A0F4KTB2"/>
<evidence type="ECO:0000256" key="4">
    <source>
        <dbReference type="ARBA" id="ARBA00022842"/>
    </source>
</evidence>
<organism evidence="11 12">
    <name type="scientific">Bombilactobacillus mellis</name>
    <dbReference type="NCBI Taxonomy" id="1218508"/>
    <lineage>
        <taxon>Bacteria</taxon>
        <taxon>Bacillati</taxon>
        <taxon>Bacillota</taxon>
        <taxon>Bacilli</taxon>
        <taxon>Lactobacillales</taxon>
        <taxon>Lactobacillaceae</taxon>
        <taxon>Bombilactobacillus</taxon>
    </lineage>
</organism>
<dbReference type="InterPro" id="IPR016496">
    <property type="entry name" value="GTPase_HflX"/>
</dbReference>
<feature type="binding site" evidence="7">
    <location>
        <begin position="322"/>
        <end position="325"/>
    </location>
    <ligand>
        <name>GTP</name>
        <dbReference type="ChEBI" id="CHEBI:37565"/>
    </ligand>
</feature>
<keyword evidence="2 8" id="KW-0479">Metal-binding</keyword>
<dbReference type="Proteomes" id="UP000033695">
    <property type="component" value="Unassembled WGS sequence"/>
</dbReference>
<dbReference type="PANTHER" id="PTHR10229:SF4">
    <property type="entry name" value="GTPASE HFLX"/>
    <property type="match status" value="1"/>
</dbReference>
<feature type="binding site" evidence="7">
    <location>
        <begin position="234"/>
        <end position="238"/>
    </location>
    <ligand>
        <name>GTP</name>
        <dbReference type="ChEBI" id="CHEBI:37565"/>
    </ligand>
</feature>
<dbReference type="InterPro" id="IPR006073">
    <property type="entry name" value="GTP-bd"/>
</dbReference>
<keyword evidence="3 6" id="KW-0547">Nucleotide-binding</keyword>
<dbReference type="RefSeq" id="WP_156961647.1">
    <property type="nucleotide sequence ID" value="NZ_JBHTHW010000005.1"/>
</dbReference>
<dbReference type="PROSITE" id="PS51705">
    <property type="entry name" value="G_HFLX"/>
    <property type="match status" value="1"/>
</dbReference>
<accession>A0A0F4KTB2</accession>
<sequence length="418" mass="47567">MQITQNVIIAGVSHLQENFDYSMEELVHLAAADNLKVVTQVRQHLDHINNQFYFGQGKVQEIKHLAQYYNVQLVIVNDELSPAQVRNLEKATQLQFLDRTELILQVFAQRAHSRQAQLQVAIAQLQYQLPRIHPSGNPLDQQRGHGGLANRGAGESQLELNRRTIRQQINKLQQDLRHVRQTLNIQSNRRQNAHLPQVALVGYTNAGKSTTMNGLLSLAKESADKQVLVKDQLFATLDTSIRKISLPQMPDFLISDTVGFISKLPHNLIEAFRSTLAEAQTADLLIQVVDASSSQLPQMLDTTQQALTAIGIHNKPMIYAYNKADRTTNFVKPEIIGNSIYYSALQTSSLKTLINLIYKHLFKQYHVIKVLIPFADKKLHHYIHQLTIQRQEYTFAGTIYQLFVSPQQALKLQKYQLN</sequence>
<keyword evidence="5 6" id="KW-0342">GTP-binding</keyword>
<feature type="domain" description="Hflx-type G" evidence="10">
    <location>
        <begin position="196"/>
        <end position="365"/>
    </location>
</feature>
<dbReference type="EMBL" id="JXBZ01000009">
    <property type="protein sequence ID" value="KJY48421.1"/>
    <property type="molecule type" value="Genomic_DNA"/>
</dbReference>
<evidence type="ECO:0000256" key="5">
    <source>
        <dbReference type="ARBA" id="ARBA00023134"/>
    </source>
</evidence>
<dbReference type="CDD" id="cd01878">
    <property type="entry name" value="HflX"/>
    <property type="match status" value="1"/>
</dbReference>
<dbReference type="InterPro" id="IPR042108">
    <property type="entry name" value="GTPase_HflX_N_sf"/>
</dbReference>
<evidence type="ECO:0000256" key="3">
    <source>
        <dbReference type="ARBA" id="ARBA00022741"/>
    </source>
</evidence>
<feature type="binding site" evidence="8">
    <location>
        <position position="236"/>
    </location>
    <ligand>
        <name>Mg(2+)</name>
        <dbReference type="ChEBI" id="CHEBI:18420"/>
    </ligand>
</feature>
<dbReference type="InterPro" id="IPR032305">
    <property type="entry name" value="GTP-bd_M"/>
</dbReference>
<comment type="subcellular location">
    <subcellularLocation>
        <location evidence="6">Cytoplasm</location>
    </subcellularLocation>
    <text evidence="6">May associate with membranes.</text>
</comment>
<dbReference type="STRING" id="1218508.JG29_14820"/>
<dbReference type="InterPro" id="IPR027417">
    <property type="entry name" value="P-loop_NTPase"/>
</dbReference>
<dbReference type="PANTHER" id="PTHR10229">
    <property type="entry name" value="GTP-BINDING PROTEIN HFLX"/>
    <property type="match status" value="1"/>
</dbReference>
<name>A0A0F4KTB2_9LACO</name>
<reference evidence="11 12" key="1">
    <citation type="submission" date="2014-12" db="EMBL/GenBank/DDBJ databases">
        <title>Comparative genomics of the lactic acid bacteria isolated from the honey bee gut.</title>
        <authorList>
            <person name="Ellegaard K.M."/>
            <person name="Tamarit D."/>
            <person name="Javelind E."/>
            <person name="Olofsson T."/>
            <person name="Andersson S.G."/>
            <person name="Vasquez A."/>
        </authorList>
    </citation>
    <scope>NUCLEOTIDE SEQUENCE [LARGE SCALE GENOMIC DNA]</scope>
    <source>
        <strain evidence="11 12">Hon2</strain>
    </source>
</reference>
<keyword evidence="1 6" id="KW-0963">Cytoplasm</keyword>
<dbReference type="GO" id="GO:0005737">
    <property type="term" value="C:cytoplasm"/>
    <property type="evidence" value="ECO:0007669"/>
    <property type="project" value="UniProtKB-SubCell"/>
</dbReference>
<dbReference type="InterPro" id="IPR025121">
    <property type="entry name" value="GTPase_HflX_N"/>
</dbReference>
<dbReference type="GO" id="GO:0005525">
    <property type="term" value="F:GTP binding"/>
    <property type="evidence" value="ECO:0007669"/>
    <property type="project" value="UniProtKB-UniRule"/>
</dbReference>
<dbReference type="FunFam" id="3.40.50.11060:FF:000001">
    <property type="entry name" value="GTPase HflX"/>
    <property type="match status" value="1"/>
</dbReference>
<proteinExistence type="inferred from homology"/>
<dbReference type="Gene3D" id="6.10.250.2860">
    <property type="match status" value="1"/>
</dbReference>
<feature type="binding site" evidence="7">
    <location>
        <begin position="343"/>
        <end position="345"/>
    </location>
    <ligand>
        <name>GTP</name>
        <dbReference type="ChEBI" id="CHEBI:37565"/>
    </ligand>
</feature>
<dbReference type="NCBIfam" id="TIGR03156">
    <property type="entry name" value="GTP_HflX"/>
    <property type="match status" value="1"/>
</dbReference>
<feature type="binding site" evidence="8">
    <location>
        <position position="209"/>
    </location>
    <ligand>
        <name>Mg(2+)</name>
        <dbReference type="ChEBI" id="CHEBI:18420"/>
    </ligand>
</feature>
<evidence type="ECO:0000256" key="8">
    <source>
        <dbReference type="PIRSR" id="PIRSR006809-2"/>
    </source>
</evidence>
<comment type="function">
    <text evidence="6">GTPase that associates with the 50S ribosomal subunit and may have a role during protein synthesis or ribosome biogenesis.</text>
</comment>
<dbReference type="Pfam" id="PF16360">
    <property type="entry name" value="GTP-bdg_M"/>
    <property type="match status" value="1"/>
</dbReference>
<dbReference type="Gene3D" id="3.40.50.300">
    <property type="entry name" value="P-loop containing nucleotide triphosphate hydrolases"/>
    <property type="match status" value="1"/>
</dbReference>
<dbReference type="SUPFAM" id="SSF52540">
    <property type="entry name" value="P-loop containing nucleoside triphosphate hydrolases"/>
    <property type="match status" value="1"/>
</dbReference>
<dbReference type="HOGENOM" id="CLU_019597_2_2_9"/>
<evidence type="ECO:0000259" key="10">
    <source>
        <dbReference type="PROSITE" id="PS51705"/>
    </source>
</evidence>
<evidence type="ECO:0000256" key="7">
    <source>
        <dbReference type="PIRSR" id="PIRSR006809-1"/>
    </source>
</evidence>
<evidence type="ECO:0000256" key="9">
    <source>
        <dbReference type="SAM" id="MobiDB-lite"/>
    </source>
</evidence>
<feature type="binding site" evidence="7">
    <location>
        <begin position="202"/>
        <end position="209"/>
    </location>
    <ligand>
        <name>GTP</name>
        <dbReference type="ChEBI" id="CHEBI:37565"/>
    </ligand>
</feature>
<keyword evidence="12" id="KW-1185">Reference proteome</keyword>
<dbReference type="GO" id="GO:0043022">
    <property type="term" value="F:ribosome binding"/>
    <property type="evidence" value="ECO:0007669"/>
    <property type="project" value="TreeGrafter"/>
</dbReference>
<dbReference type="Pfam" id="PF01926">
    <property type="entry name" value="MMR_HSR1"/>
    <property type="match status" value="1"/>
</dbReference>
<gene>
    <name evidence="6 11" type="primary">hflX</name>
    <name evidence="11" type="ORF">JG29_14820</name>
</gene>
<dbReference type="PIRSF" id="PIRSF006809">
    <property type="entry name" value="GTP-binding_hflX_prd"/>
    <property type="match status" value="1"/>
</dbReference>
<dbReference type="PRINTS" id="PR00326">
    <property type="entry name" value="GTP1OBG"/>
</dbReference>
<evidence type="ECO:0000256" key="6">
    <source>
        <dbReference type="HAMAP-Rule" id="MF_00900"/>
    </source>
</evidence>